<name>A0A656PNG5_UNCKA</name>
<evidence type="ECO:0000256" key="1">
    <source>
        <dbReference type="SAM" id="Coils"/>
    </source>
</evidence>
<comment type="caution">
    <text evidence="2">The sequence shown here is derived from an EMBL/GenBank/DDBJ whole genome shotgun (WGS) entry which is preliminary data.</text>
</comment>
<protein>
    <submittedName>
        <fullName evidence="2">Uncharacterized protein</fullName>
    </submittedName>
</protein>
<proteinExistence type="predicted"/>
<reference evidence="2 3" key="1">
    <citation type="journal article" date="2018" name="Nat. Biotechnol.">
        <title>A standardized bacterial taxonomy based on genome phylogeny substantially revises the tree of life.</title>
        <authorList>
            <person name="Parks D.H."/>
            <person name="Chuvochina M."/>
            <person name="Waite D.W."/>
            <person name="Rinke C."/>
            <person name="Skarshewski A."/>
            <person name="Chaumeil P.A."/>
            <person name="Hugenholtz P."/>
        </authorList>
    </citation>
    <scope>NUCLEOTIDE SEQUENCE [LARGE SCALE GENOMIC DNA]</scope>
    <source>
        <strain evidence="2">UBA12021</strain>
    </source>
</reference>
<dbReference type="EMBL" id="DQFB01000001">
    <property type="protein sequence ID" value="HCQ40181.1"/>
    <property type="molecule type" value="Genomic_DNA"/>
</dbReference>
<sequence>MKDTVLENTFESRVEKVLGVIQGKLETLEKEVARTNNTVDEITKELAKVTNTVSGITEELTRINNTLTGILNRLFKVEQKLEELDTRTINFPKLYDNVDAMIGEIKENREERAFMNRRITNLEKQSLKLHDGENKSPEK</sequence>
<evidence type="ECO:0000313" key="2">
    <source>
        <dbReference type="EMBL" id="HCQ40181.1"/>
    </source>
</evidence>
<dbReference type="Proteomes" id="UP000262056">
    <property type="component" value="Unassembled WGS sequence"/>
</dbReference>
<dbReference type="Gene3D" id="1.20.5.340">
    <property type="match status" value="1"/>
</dbReference>
<gene>
    <name evidence="2" type="ORF">DIU24_00550</name>
</gene>
<keyword evidence="1" id="KW-0175">Coiled coil</keyword>
<dbReference type="SUPFAM" id="SSF90257">
    <property type="entry name" value="Myosin rod fragments"/>
    <property type="match status" value="1"/>
</dbReference>
<dbReference type="AlphaFoldDB" id="A0A656PNG5"/>
<evidence type="ECO:0000313" key="3">
    <source>
        <dbReference type="Proteomes" id="UP000262056"/>
    </source>
</evidence>
<feature type="coiled-coil region" evidence="1">
    <location>
        <begin position="25"/>
        <end position="52"/>
    </location>
</feature>
<organism evidence="2 3">
    <name type="scientific">candidate division WWE3 bacterium</name>
    <dbReference type="NCBI Taxonomy" id="2053526"/>
    <lineage>
        <taxon>Bacteria</taxon>
        <taxon>Katanobacteria</taxon>
    </lineage>
</organism>
<accession>A0A656PNG5</accession>